<protein>
    <submittedName>
        <fullName evidence="2">Uncharacterized protein</fullName>
    </submittedName>
</protein>
<keyword evidence="3" id="KW-1185">Reference proteome</keyword>
<evidence type="ECO:0000256" key="1">
    <source>
        <dbReference type="SAM" id="SignalP"/>
    </source>
</evidence>
<dbReference type="EMBL" id="CAMGYJ010000010">
    <property type="protein sequence ID" value="CAI0552673.1"/>
    <property type="molecule type" value="Genomic_DNA"/>
</dbReference>
<sequence length="70" mass="7674">VKRRPPAAAAAAWVCQWLLLVRSGESKRKARERERDGGVIHFAVSNSLGAGRELIASVTSPVPDCRRHLI</sequence>
<gene>
    <name evidence="2" type="ORF">LITE_LOCUS46537</name>
</gene>
<feature type="non-terminal residue" evidence="2">
    <location>
        <position position="1"/>
    </location>
</feature>
<keyword evidence="1" id="KW-0732">Signal</keyword>
<dbReference type="AlphaFoldDB" id="A0AAV0R8C0"/>
<accession>A0AAV0R8C0</accession>
<reference evidence="2" key="1">
    <citation type="submission" date="2022-08" db="EMBL/GenBank/DDBJ databases">
        <authorList>
            <person name="Gutierrez-Valencia J."/>
        </authorList>
    </citation>
    <scope>NUCLEOTIDE SEQUENCE</scope>
</reference>
<name>A0AAV0R8C0_9ROSI</name>
<comment type="caution">
    <text evidence="2">The sequence shown here is derived from an EMBL/GenBank/DDBJ whole genome shotgun (WGS) entry which is preliminary data.</text>
</comment>
<feature type="chain" id="PRO_5043572454" evidence="1">
    <location>
        <begin position="24"/>
        <end position="70"/>
    </location>
</feature>
<feature type="signal peptide" evidence="1">
    <location>
        <begin position="1"/>
        <end position="23"/>
    </location>
</feature>
<evidence type="ECO:0000313" key="3">
    <source>
        <dbReference type="Proteomes" id="UP001154282"/>
    </source>
</evidence>
<evidence type="ECO:0000313" key="2">
    <source>
        <dbReference type="EMBL" id="CAI0552673.1"/>
    </source>
</evidence>
<proteinExistence type="predicted"/>
<organism evidence="2 3">
    <name type="scientific">Linum tenue</name>
    <dbReference type="NCBI Taxonomy" id="586396"/>
    <lineage>
        <taxon>Eukaryota</taxon>
        <taxon>Viridiplantae</taxon>
        <taxon>Streptophyta</taxon>
        <taxon>Embryophyta</taxon>
        <taxon>Tracheophyta</taxon>
        <taxon>Spermatophyta</taxon>
        <taxon>Magnoliopsida</taxon>
        <taxon>eudicotyledons</taxon>
        <taxon>Gunneridae</taxon>
        <taxon>Pentapetalae</taxon>
        <taxon>rosids</taxon>
        <taxon>fabids</taxon>
        <taxon>Malpighiales</taxon>
        <taxon>Linaceae</taxon>
        <taxon>Linum</taxon>
    </lineage>
</organism>
<dbReference type="Proteomes" id="UP001154282">
    <property type="component" value="Unassembled WGS sequence"/>
</dbReference>